<accession>A0A1Y6CFR8</accession>
<dbReference type="InterPro" id="IPR037119">
    <property type="entry name" value="Haem_oxidase_HugZ-like_sf"/>
</dbReference>
<evidence type="ECO:0000259" key="1">
    <source>
        <dbReference type="Pfam" id="PF10615"/>
    </source>
</evidence>
<proteinExistence type="predicted"/>
<gene>
    <name evidence="3" type="ORF">SAMN05428998_12435</name>
</gene>
<dbReference type="Proteomes" id="UP000192917">
    <property type="component" value="Unassembled WGS sequence"/>
</dbReference>
<protein>
    <submittedName>
        <fullName evidence="3">Uncharacterized protein</fullName>
    </submittedName>
</protein>
<dbReference type="InterPro" id="IPR019595">
    <property type="entry name" value="DUF2470"/>
</dbReference>
<dbReference type="Pfam" id="PF10615">
    <property type="entry name" value="DUF2470"/>
    <property type="match status" value="1"/>
</dbReference>
<feature type="domain" description="DUF2470" evidence="1">
    <location>
        <begin position="175"/>
        <end position="244"/>
    </location>
</feature>
<keyword evidence="4" id="KW-1185">Reference proteome</keyword>
<dbReference type="PANTHER" id="PTHR13343">
    <property type="entry name" value="CREG1 PROTEIN"/>
    <property type="match status" value="1"/>
</dbReference>
<reference evidence="3 4" key="1">
    <citation type="submission" date="2017-04" db="EMBL/GenBank/DDBJ databases">
        <authorList>
            <person name="Afonso C.L."/>
            <person name="Miller P.J."/>
            <person name="Scott M.A."/>
            <person name="Spackman E."/>
            <person name="Goraichik I."/>
            <person name="Dimitrov K.M."/>
            <person name="Suarez D.L."/>
            <person name="Swayne D.E."/>
        </authorList>
    </citation>
    <scope>NUCLEOTIDE SEQUENCE [LARGE SCALE GENOMIC DNA]</scope>
    <source>
        <strain evidence="3 4">USBA 355</strain>
    </source>
</reference>
<dbReference type="GO" id="GO:0005737">
    <property type="term" value="C:cytoplasm"/>
    <property type="evidence" value="ECO:0007669"/>
    <property type="project" value="UniProtKB-ARBA"/>
</dbReference>
<dbReference type="SUPFAM" id="SSF50475">
    <property type="entry name" value="FMN-binding split barrel"/>
    <property type="match status" value="1"/>
</dbReference>
<evidence type="ECO:0000259" key="2">
    <source>
        <dbReference type="Pfam" id="PF13883"/>
    </source>
</evidence>
<feature type="domain" description="CREG-like beta-barrel" evidence="2">
    <location>
        <begin position="23"/>
        <end position="161"/>
    </location>
</feature>
<dbReference type="Pfam" id="PF13883">
    <property type="entry name" value="CREG_beta-barrel"/>
    <property type="match status" value="1"/>
</dbReference>
<dbReference type="STRING" id="560819.SAMN05428998_12435"/>
<sequence>MILVKRPHTMSAMSEQANEVGTAVRGMLRRADRCRLSTALARDGSGAPYGSLALLAVDLDATPLLLLSDLADHTKNLEADPRICLLVEETEGFADPLEGARAGLLGRAERFDEPRCLARYVRRHPSAELYAGFRDFHLYRVVLERAHLVAGFGRIHWIGADALLGDAAAALAEAEAAIVEHMNLDHGEAVRLIATALLGRAAGAWQLTGVDPEGADLRRDVERARIAFESPVLDAESCRVELLRLARRARAAQAAANPENPAP</sequence>
<organism evidence="3 4">
    <name type="scientific">Tistlia consotensis USBA 355</name>
    <dbReference type="NCBI Taxonomy" id="560819"/>
    <lineage>
        <taxon>Bacteria</taxon>
        <taxon>Pseudomonadati</taxon>
        <taxon>Pseudomonadota</taxon>
        <taxon>Alphaproteobacteria</taxon>
        <taxon>Rhodospirillales</taxon>
        <taxon>Rhodovibrionaceae</taxon>
        <taxon>Tistlia</taxon>
    </lineage>
</organism>
<dbReference type="EMBL" id="FWZX01000024">
    <property type="protein sequence ID" value="SMF62615.1"/>
    <property type="molecule type" value="Genomic_DNA"/>
</dbReference>
<dbReference type="AlphaFoldDB" id="A0A1Y6CFR8"/>
<name>A0A1Y6CFR8_9PROT</name>
<dbReference type="InterPro" id="IPR012349">
    <property type="entry name" value="Split_barrel_FMN-bd"/>
</dbReference>
<dbReference type="Gene3D" id="3.20.180.10">
    <property type="entry name" value="PNP-oxidase-like"/>
    <property type="match status" value="1"/>
</dbReference>
<evidence type="ECO:0000313" key="4">
    <source>
        <dbReference type="Proteomes" id="UP000192917"/>
    </source>
</evidence>
<dbReference type="PANTHER" id="PTHR13343:SF17">
    <property type="entry name" value="CELLULAR REPRESSOR OF E1A-STIMULATED GENES, ISOFORM A"/>
    <property type="match status" value="1"/>
</dbReference>
<evidence type="ECO:0000313" key="3">
    <source>
        <dbReference type="EMBL" id="SMF62615.1"/>
    </source>
</evidence>
<dbReference type="InterPro" id="IPR055343">
    <property type="entry name" value="CREG_beta-barrel"/>
</dbReference>
<dbReference type="Gene3D" id="2.30.110.10">
    <property type="entry name" value="Electron Transport, Fmn-binding Protein, Chain A"/>
    <property type="match status" value="1"/>
</dbReference>